<proteinExistence type="inferred from homology"/>
<evidence type="ECO:0000256" key="2">
    <source>
        <dbReference type="ARBA" id="ARBA00022649"/>
    </source>
</evidence>
<gene>
    <name evidence="3" type="ORF">D6201_04785</name>
</gene>
<dbReference type="Gene3D" id="6.10.10.120">
    <property type="entry name" value="Antitoxin ParD1-like"/>
    <property type="match status" value="1"/>
</dbReference>
<evidence type="ECO:0000313" key="3">
    <source>
        <dbReference type="EMBL" id="RJY08765.1"/>
    </source>
</evidence>
<dbReference type="Proteomes" id="UP000285232">
    <property type="component" value="Unassembled WGS sequence"/>
</dbReference>
<dbReference type="PANTHER" id="PTHR36582">
    <property type="entry name" value="ANTITOXIN PARD"/>
    <property type="match status" value="1"/>
</dbReference>
<comment type="similarity">
    <text evidence="1">Belongs to the ParD antitoxin family.</text>
</comment>
<dbReference type="GO" id="GO:0006355">
    <property type="term" value="P:regulation of DNA-templated transcription"/>
    <property type="evidence" value="ECO:0007669"/>
    <property type="project" value="InterPro"/>
</dbReference>
<organism evidence="3 4">
    <name type="scientific">Aurantiacibacter aquimixticola</name>
    <dbReference type="NCBI Taxonomy" id="1958945"/>
    <lineage>
        <taxon>Bacteria</taxon>
        <taxon>Pseudomonadati</taxon>
        <taxon>Pseudomonadota</taxon>
        <taxon>Alphaproteobacteria</taxon>
        <taxon>Sphingomonadales</taxon>
        <taxon>Erythrobacteraceae</taxon>
        <taxon>Aurantiacibacter</taxon>
    </lineage>
</organism>
<sequence>MGKNTSISLGDHYEDYARRKVASGEFASVSEVIRDALRRSEERDAKIAALDVALQDGLDSGPAEPFDFDHFLKEMRANYKAEG</sequence>
<dbReference type="SUPFAM" id="SSF47598">
    <property type="entry name" value="Ribbon-helix-helix"/>
    <property type="match status" value="1"/>
</dbReference>
<keyword evidence="4" id="KW-1185">Reference proteome</keyword>
<dbReference type="AlphaFoldDB" id="A0A419RSL4"/>
<comment type="caution">
    <text evidence="3">The sequence shown here is derived from an EMBL/GenBank/DDBJ whole genome shotgun (WGS) entry which is preliminary data.</text>
</comment>
<keyword evidence="2" id="KW-1277">Toxin-antitoxin system</keyword>
<dbReference type="InterPro" id="IPR022789">
    <property type="entry name" value="ParD"/>
</dbReference>
<dbReference type="Pfam" id="PF03693">
    <property type="entry name" value="ParD_antitoxin"/>
    <property type="match status" value="1"/>
</dbReference>
<evidence type="ECO:0000256" key="1">
    <source>
        <dbReference type="ARBA" id="ARBA00008580"/>
    </source>
</evidence>
<dbReference type="EMBL" id="RAHX01000001">
    <property type="protein sequence ID" value="RJY08765.1"/>
    <property type="molecule type" value="Genomic_DNA"/>
</dbReference>
<dbReference type="NCBIfam" id="TIGR02606">
    <property type="entry name" value="antidote_CC2985"/>
    <property type="match status" value="1"/>
</dbReference>
<dbReference type="OrthoDB" id="9815501at2"/>
<evidence type="ECO:0000313" key="4">
    <source>
        <dbReference type="Proteomes" id="UP000285232"/>
    </source>
</evidence>
<dbReference type="InterPro" id="IPR038296">
    <property type="entry name" value="ParD_sf"/>
</dbReference>
<reference evidence="3 4" key="1">
    <citation type="journal article" date="2017" name="Int. J. Syst. Evol. Microbiol.">
        <title>Erythrobacter aquimixticola sp. nov., isolated from the junction between the ocean and a freshwater spring.</title>
        <authorList>
            <person name="Park S."/>
            <person name="Jung Y.T."/>
            <person name="Choi S.J."/>
            <person name="Yoon J.H."/>
        </authorList>
    </citation>
    <scope>NUCLEOTIDE SEQUENCE [LARGE SCALE GENOMIC DNA]</scope>
    <source>
        <strain evidence="3 4">JSSK-14</strain>
    </source>
</reference>
<protein>
    <submittedName>
        <fullName evidence="3">Type II toxin-antitoxin system ParD family antitoxin</fullName>
    </submittedName>
</protein>
<dbReference type="PANTHER" id="PTHR36582:SF2">
    <property type="entry name" value="ANTITOXIN PARD"/>
    <property type="match status" value="1"/>
</dbReference>
<accession>A0A419RSL4</accession>
<name>A0A419RSL4_9SPHN</name>
<dbReference type="CDD" id="cd22231">
    <property type="entry name" value="RHH_NikR_HicB-like"/>
    <property type="match status" value="1"/>
</dbReference>
<dbReference type="InterPro" id="IPR010985">
    <property type="entry name" value="Ribbon_hlx_hlx"/>
</dbReference>